<evidence type="ECO:0000256" key="5">
    <source>
        <dbReference type="ARBA" id="ARBA00038398"/>
    </source>
</evidence>
<organism evidence="8 9">
    <name type="scientific">Streptomyces viridosporus T7A</name>
    <dbReference type="NCBI Taxonomy" id="665577"/>
    <lineage>
        <taxon>Bacteria</taxon>
        <taxon>Bacillati</taxon>
        <taxon>Actinomycetota</taxon>
        <taxon>Actinomycetes</taxon>
        <taxon>Kitasatosporales</taxon>
        <taxon>Streptomycetaceae</taxon>
        <taxon>Streptomyces</taxon>
    </lineage>
</organism>
<keyword evidence="3" id="KW-0808">Transferase</keyword>
<dbReference type="InterPro" id="IPR015421">
    <property type="entry name" value="PyrdxlP-dep_Trfase_major"/>
</dbReference>
<dbReference type="Gene3D" id="3.40.640.10">
    <property type="entry name" value="Type I PLP-dependent aspartate aminotransferase-like (Major domain)"/>
    <property type="match status" value="1"/>
</dbReference>
<dbReference type="PANTHER" id="PTHR30244">
    <property type="entry name" value="TRANSAMINASE"/>
    <property type="match status" value="1"/>
</dbReference>
<dbReference type="Proteomes" id="UP000327143">
    <property type="component" value="Chromosome"/>
</dbReference>
<proteinExistence type="inferred from homology"/>
<dbReference type="CDD" id="cd00616">
    <property type="entry name" value="AHBA_syn"/>
    <property type="match status" value="1"/>
</dbReference>
<accession>A0ABX6A7Z3</accession>
<dbReference type="PANTHER" id="PTHR30244:SF34">
    <property type="entry name" value="DTDP-4-AMINO-4,6-DIDEOXYGALACTOSE TRANSAMINASE"/>
    <property type="match status" value="1"/>
</dbReference>
<keyword evidence="9" id="KW-1185">Reference proteome</keyword>
<evidence type="ECO:0000256" key="6">
    <source>
        <dbReference type="RuleBase" id="RU004508"/>
    </source>
</evidence>
<name>A0ABX6A7Z3_STRVD</name>
<evidence type="ECO:0000256" key="7">
    <source>
        <dbReference type="SAM" id="MobiDB-lite"/>
    </source>
</evidence>
<comment type="cofactor">
    <cofactor evidence="1">
        <name>pyridoxal 5'-phosphate</name>
        <dbReference type="ChEBI" id="CHEBI:597326"/>
    </cofactor>
</comment>
<dbReference type="Pfam" id="PF01041">
    <property type="entry name" value="DegT_DnrJ_EryC1"/>
    <property type="match status" value="1"/>
</dbReference>
<dbReference type="GO" id="GO:0008483">
    <property type="term" value="F:transaminase activity"/>
    <property type="evidence" value="ECO:0007669"/>
    <property type="project" value="UniProtKB-KW"/>
</dbReference>
<evidence type="ECO:0000256" key="1">
    <source>
        <dbReference type="ARBA" id="ARBA00001933"/>
    </source>
</evidence>
<evidence type="ECO:0000256" key="2">
    <source>
        <dbReference type="ARBA" id="ARBA00022576"/>
    </source>
</evidence>
<dbReference type="InterPro" id="IPR015424">
    <property type="entry name" value="PyrdxlP-dep_Trfase"/>
</dbReference>
<gene>
    <name evidence="8" type="ORF">CP969_03705</name>
</gene>
<protein>
    <submittedName>
        <fullName evidence="8">DegT/DnrJ/EryC1/StrS family aminotransferase</fullName>
    </submittedName>
</protein>
<keyword evidence="2 8" id="KW-0032">Aminotransferase</keyword>
<keyword evidence="4 6" id="KW-0663">Pyridoxal phosphate</keyword>
<feature type="region of interest" description="Disordered" evidence="7">
    <location>
        <begin position="1"/>
        <end position="20"/>
    </location>
</feature>
<dbReference type="InterPro" id="IPR000653">
    <property type="entry name" value="DegT/StrS_aminotransferase"/>
</dbReference>
<dbReference type="RefSeq" id="WP_004992667.1">
    <property type="nucleotide sequence ID" value="NZ_CP023700.1"/>
</dbReference>
<evidence type="ECO:0000256" key="3">
    <source>
        <dbReference type="ARBA" id="ARBA00022679"/>
    </source>
</evidence>
<evidence type="ECO:0000313" key="9">
    <source>
        <dbReference type="Proteomes" id="UP000327143"/>
    </source>
</evidence>
<comment type="similarity">
    <text evidence="5">Belongs to the DegT/DnrJ/EryC1 family. L-glutamine:2-deoxy-scyllo-inosose/scyllo-inosose aminotransferase subfamily.</text>
</comment>
<evidence type="ECO:0000256" key="4">
    <source>
        <dbReference type="ARBA" id="ARBA00022898"/>
    </source>
</evidence>
<dbReference type="EMBL" id="CP023700">
    <property type="protein sequence ID" value="QEU83890.1"/>
    <property type="molecule type" value="Genomic_DNA"/>
</dbReference>
<dbReference type="InterPro" id="IPR015422">
    <property type="entry name" value="PyrdxlP-dep_Trfase_small"/>
</dbReference>
<reference evidence="8 9" key="1">
    <citation type="submission" date="2017-09" db="EMBL/GenBank/DDBJ databases">
        <authorList>
            <person name="Lee N."/>
            <person name="Cho B.-K."/>
        </authorList>
    </citation>
    <scope>NUCLEOTIDE SEQUENCE [LARGE SCALE GENOMIC DNA]</scope>
    <source>
        <strain evidence="8 9">ATCC 39115</strain>
    </source>
</reference>
<dbReference type="SUPFAM" id="SSF53383">
    <property type="entry name" value="PLP-dependent transferases"/>
    <property type="match status" value="1"/>
</dbReference>
<sequence length="437" mass="47370">MGRSIRQIDTDGRGVSRRPAADRLAVDGGIPVRPADRRWPTWPMPARNAGPLLESVLRGERWAITSPAGRELFERRFARKFADYVGTRHCVPVDHGSSALVVALESLGLDHGDRVLVPSLTWVATASAVLRAGLVPVLVDVDPLTGCMAPEHLDFRGEPRAVLPVHWSCAMADIPAISAMAAAHGASVVEDAAQAHGAEWLGRPAGSLALIGCFSMQQSKVLTAGEGGAVVTDDDRLASVMQELRADSRRYTTSEDAPQGLELEESATMMGANLCLSEFGAALLCAQLEVLDEQHEIRNRNYAVLSGLLEAVPGVRLLRRRAEQTRISVYELPIVFDPLPSGMTNGDVAEALTAELGARFYPPREPLSRSRLLRPWTKPTLGPLAERFVAENRGREFPNAEYLVRHSVLTHHSTLLGDEQDMADIADAVAKVVLSRS</sequence>
<dbReference type="Gene3D" id="3.90.1150.10">
    <property type="entry name" value="Aspartate Aminotransferase, domain 1"/>
    <property type="match status" value="1"/>
</dbReference>
<evidence type="ECO:0000313" key="8">
    <source>
        <dbReference type="EMBL" id="QEU83890.1"/>
    </source>
</evidence>